<feature type="domain" description="Aminoacyl-transfer RNA synthetases class-II family profile" evidence="11">
    <location>
        <begin position="165"/>
        <end position="478"/>
    </location>
</feature>
<keyword evidence="9 10" id="KW-0460">Magnesium</keyword>
<evidence type="ECO:0000256" key="8">
    <source>
        <dbReference type="ARBA" id="ARBA00048573"/>
    </source>
</evidence>
<organism evidence="12 13">
    <name type="scientific">candidate division TA06 bacterium DG_26</name>
    <dbReference type="NCBI Taxonomy" id="1703771"/>
    <lineage>
        <taxon>Bacteria</taxon>
        <taxon>Bacteria division TA06</taxon>
    </lineage>
</organism>
<comment type="catalytic activity">
    <reaction evidence="8 9 10">
        <text>tRNA(Lys) + L-lysine + ATP = L-lysyl-tRNA(Lys) + AMP + diphosphate</text>
        <dbReference type="Rhea" id="RHEA:20792"/>
        <dbReference type="Rhea" id="RHEA-COMP:9696"/>
        <dbReference type="Rhea" id="RHEA-COMP:9697"/>
        <dbReference type="ChEBI" id="CHEBI:30616"/>
        <dbReference type="ChEBI" id="CHEBI:32551"/>
        <dbReference type="ChEBI" id="CHEBI:33019"/>
        <dbReference type="ChEBI" id="CHEBI:78442"/>
        <dbReference type="ChEBI" id="CHEBI:78529"/>
        <dbReference type="ChEBI" id="CHEBI:456215"/>
        <dbReference type="EC" id="6.1.1.6"/>
    </reaction>
</comment>
<dbReference type="InterPro" id="IPR004364">
    <property type="entry name" value="Aa-tRNA-synt_II"/>
</dbReference>
<evidence type="ECO:0000256" key="9">
    <source>
        <dbReference type="HAMAP-Rule" id="MF_00252"/>
    </source>
</evidence>
<evidence type="ECO:0000256" key="1">
    <source>
        <dbReference type="ARBA" id="ARBA00008226"/>
    </source>
</evidence>
<dbReference type="GO" id="GO:0000287">
    <property type="term" value="F:magnesium ion binding"/>
    <property type="evidence" value="ECO:0007669"/>
    <property type="project" value="UniProtKB-UniRule"/>
</dbReference>
<dbReference type="PRINTS" id="PR00982">
    <property type="entry name" value="TRNASYNTHLYS"/>
</dbReference>
<comment type="caution">
    <text evidence="12">The sequence shown here is derived from an EMBL/GenBank/DDBJ whole genome shotgun (WGS) entry which is preliminary data.</text>
</comment>
<dbReference type="PROSITE" id="PS50862">
    <property type="entry name" value="AA_TRNA_LIGASE_II"/>
    <property type="match status" value="1"/>
</dbReference>
<evidence type="ECO:0000256" key="4">
    <source>
        <dbReference type="ARBA" id="ARBA00022741"/>
    </source>
</evidence>
<evidence type="ECO:0000256" key="3">
    <source>
        <dbReference type="ARBA" id="ARBA00022723"/>
    </source>
</evidence>
<gene>
    <name evidence="9" type="primary">lysS</name>
    <name evidence="12" type="ORF">AMJ40_07620</name>
</gene>
<dbReference type="InterPro" id="IPR002313">
    <property type="entry name" value="Lys-tRNA-ligase_II"/>
</dbReference>
<keyword evidence="6 9" id="KW-0648">Protein biosynthesis</keyword>
<dbReference type="FunFam" id="2.40.50.140:FF:000024">
    <property type="entry name" value="Lysine--tRNA ligase"/>
    <property type="match status" value="1"/>
</dbReference>
<comment type="cofactor">
    <cofactor evidence="9 10">
        <name>Mg(2+)</name>
        <dbReference type="ChEBI" id="CHEBI:18420"/>
    </cofactor>
    <text evidence="9 10">Binds 3 Mg(2+) ions per subunit.</text>
</comment>
<proteinExistence type="inferred from homology"/>
<dbReference type="Pfam" id="PF00152">
    <property type="entry name" value="tRNA-synt_2"/>
    <property type="match status" value="1"/>
</dbReference>
<name>A0A0S7WDZ1_UNCT6</name>
<sequence length="481" mass="55372">MGLKEQIESRKKKAEQLRLRGVEPYPRRFAVSSTPEAIKQDFSNYEGKEVSVAGRIMSIRPHGQVVFVTIKGEEESLQVYVKHDELGEERFQLFHLVDVGDFLGVQGEVFKTKTGEITVFARHFTVLSKALRPLPEKWHGLKDIETRTRQRYLDLIANPKVKRVFKTRSQIIHFIRDFLNQRGYVEVETPILQPIYGGAAAKPFSTHHEVLDKEVFLRIADELYLKRLIIGGFEKVYEISKDFRNEGMDRLHNPEFTMLEGYEAYSDYTQIMDLIEAMFEGLCERIKGSSLFEYGGQEIRFVRPWRRVQFVEILTHNLGQDPRTLSVRDLTVRLEELSVPVEEGTGRGKLLDLLFGKIVQPELIQPTIVYDFPVEMSPLAKRKSDNPELAERFEAFVCGIELCNAFSELNDPTEQRKRFEEQAKGRAVDEGEVHPLDHDFLKALEYGMPPTGGFGLGIDRVTMIFTDSPSIRDVILFPLLK</sequence>
<reference evidence="12 13" key="1">
    <citation type="journal article" date="2015" name="Microbiome">
        <title>Genomic resolution of linkages in carbon, nitrogen, and sulfur cycling among widespread estuary sediment bacteria.</title>
        <authorList>
            <person name="Baker B.J."/>
            <person name="Lazar C.S."/>
            <person name="Teske A.P."/>
            <person name="Dick G.J."/>
        </authorList>
    </citation>
    <scope>NUCLEOTIDE SEQUENCE [LARGE SCALE GENOMIC DNA]</scope>
    <source>
        <strain evidence="12">DG_26</strain>
    </source>
</reference>
<dbReference type="GO" id="GO:0006430">
    <property type="term" value="P:lysyl-tRNA aminoacylation"/>
    <property type="evidence" value="ECO:0007669"/>
    <property type="project" value="UniProtKB-UniRule"/>
</dbReference>
<dbReference type="InterPro" id="IPR045864">
    <property type="entry name" value="aa-tRNA-synth_II/BPL/LPL"/>
</dbReference>
<dbReference type="Gene3D" id="2.40.50.140">
    <property type="entry name" value="Nucleic acid-binding proteins"/>
    <property type="match status" value="1"/>
</dbReference>
<evidence type="ECO:0000259" key="11">
    <source>
        <dbReference type="PROSITE" id="PS50862"/>
    </source>
</evidence>
<comment type="similarity">
    <text evidence="1 9">Belongs to the class-II aminoacyl-tRNA synthetase family.</text>
</comment>
<dbReference type="AlphaFoldDB" id="A0A0S7WDZ1"/>
<evidence type="ECO:0000256" key="5">
    <source>
        <dbReference type="ARBA" id="ARBA00022840"/>
    </source>
</evidence>
<dbReference type="SUPFAM" id="SSF50249">
    <property type="entry name" value="Nucleic acid-binding proteins"/>
    <property type="match status" value="1"/>
</dbReference>
<feature type="binding site" evidence="9">
    <location>
        <position position="394"/>
    </location>
    <ligand>
        <name>Mg(2+)</name>
        <dbReference type="ChEBI" id="CHEBI:18420"/>
        <label>1</label>
    </ligand>
</feature>
<dbReference type="PANTHER" id="PTHR42918:SF15">
    <property type="entry name" value="LYSINE--TRNA LIGASE, CHLOROPLASTIC_MITOCHONDRIAL"/>
    <property type="match status" value="1"/>
</dbReference>
<keyword evidence="4 9" id="KW-0547">Nucleotide-binding</keyword>
<evidence type="ECO:0000256" key="6">
    <source>
        <dbReference type="ARBA" id="ARBA00022917"/>
    </source>
</evidence>
<dbReference type="CDD" id="cd04322">
    <property type="entry name" value="LysRS_N"/>
    <property type="match status" value="1"/>
</dbReference>
<dbReference type="EMBL" id="LIZT01000122">
    <property type="protein sequence ID" value="KPJ48370.1"/>
    <property type="molecule type" value="Genomic_DNA"/>
</dbReference>
<keyword evidence="9" id="KW-0963">Cytoplasm</keyword>
<dbReference type="HAMAP" id="MF_00252">
    <property type="entry name" value="Lys_tRNA_synth_class2"/>
    <property type="match status" value="1"/>
</dbReference>
<dbReference type="InterPro" id="IPR004365">
    <property type="entry name" value="NA-bd_OB_tRNA"/>
</dbReference>
<dbReference type="InterPro" id="IPR012340">
    <property type="entry name" value="NA-bd_OB-fold"/>
</dbReference>
<evidence type="ECO:0000256" key="7">
    <source>
        <dbReference type="ARBA" id="ARBA00023146"/>
    </source>
</evidence>
<keyword evidence="7 9" id="KW-0030">Aminoacyl-tRNA synthetase</keyword>
<keyword evidence="2 9" id="KW-0436">Ligase</keyword>
<feature type="binding site" evidence="9">
    <location>
        <position position="401"/>
    </location>
    <ligand>
        <name>Mg(2+)</name>
        <dbReference type="ChEBI" id="CHEBI:18420"/>
        <label>1</label>
    </ligand>
</feature>
<dbReference type="PANTHER" id="PTHR42918">
    <property type="entry name" value="LYSYL-TRNA SYNTHETASE"/>
    <property type="match status" value="1"/>
</dbReference>
<keyword evidence="5 9" id="KW-0067">ATP-binding</keyword>
<dbReference type="GO" id="GO:0005829">
    <property type="term" value="C:cytosol"/>
    <property type="evidence" value="ECO:0007669"/>
    <property type="project" value="TreeGrafter"/>
</dbReference>
<keyword evidence="3 9" id="KW-0479">Metal-binding</keyword>
<dbReference type="InterPro" id="IPR018149">
    <property type="entry name" value="Lys-tRNA-synth_II_C"/>
</dbReference>
<dbReference type="GO" id="GO:0000049">
    <property type="term" value="F:tRNA binding"/>
    <property type="evidence" value="ECO:0007669"/>
    <property type="project" value="TreeGrafter"/>
</dbReference>
<accession>A0A0S7WDZ1</accession>
<dbReference type="InterPro" id="IPR006195">
    <property type="entry name" value="aa-tRNA-synth_II"/>
</dbReference>
<dbReference type="InterPro" id="IPR044136">
    <property type="entry name" value="Lys-tRNA-ligase_II_N"/>
</dbReference>
<feature type="binding site" evidence="9">
    <location>
        <position position="401"/>
    </location>
    <ligand>
        <name>Mg(2+)</name>
        <dbReference type="ChEBI" id="CHEBI:18420"/>
        <label>2</label>
    </ligand>
</feature>
<evidence type="ECO:0000313" key="13">
    <source>
        <dbReference type="Proteomes" id="UP000051124"/>
    </source>
</evidence>
<dbReference type="Proteomes" id="UP000051124">
    <property type="component" value="Unassembled WGS sequence"/>
</dbReference>
<evidence type="ECO:0000313" key="12">
    <source>
        <dbReference type="EMBL" id="KPJ48370.1"/>
    </source>
</evidence>
<dbReference type="NCBIfam" id="TIGR00499">
    <property type="entry name" value="lysS_bact"/>
    <property type="match status" value="1"/>
</dbReference>
<comment type="subunit">
    <text evidence="9">Homodimer.</text>
</comment>
<dbReference type="CDD" id="cd00775">
    <property type="entry name" value="LysRS_core"/>
    <property type="match status" value="1"/>
</dbReference>
<protein>
    <recommendedName>
        <fullName evidence="9">Lysine--tRNA ligase</fullName>
        <ecNumber evidence="9">6.1.1.6</ecNumber>
    </recommendedName>
    <alternativeName>
        <fullName evidence="9">Lysyl-tRNA synthetase</fullName>
        <shortName evidence="9">LysRS</shortName>
    </alternativeName>
</protein>
<dbReference type="PATRIC" id="fig|1703771.3.peg.1455"/>
<dbReference type="GO" id="GO:0004824">
    <property type="term" value="F:lysine-tRNA ligase activity"/>
    <property type="evidence" value="ECO:0007669"/>
    <property type="project" value="UniProtKB-UniRule"/>
</dbReference>
<evidence type="ECO:0000256" key="10">
    <source>
        <dbReference type="RuleBase" id="RU000336"/>
    </source>
</evidence>
<dbReference type="SUPFAM" id="SSF55681">
    <property type="entry name" value="Class II aaRS and biotin synthetases"/>
    <property type="match status" value="1"/>
</dbReference>
<comment type="subcellular location">
    <subcellularLocation>
        <location evidence="9">Cytoplasm</location>
    </subcellularLocation>
</comment>
<dbReference type="NCBIfam" id="NF001756">
    <property type="entry name" value="PRK00484.1"/>
    <property type="match status" value="1"/>
</dbReference>
<evidence type="ECO:0000256" key="2">
    <source>
        <dbReference type="ARBA" id="ARBA00022598"/>
    </source>
</evidence>
<dbReference type="GO" id="GO:0005524">
    <property type="term" value="F:ATP binding"/>
    <property type="evidence" value="ECO:0007669"/>
    <property type="project" value="UniProtKB-UniRule"/>
</dbReference>
<dbReference type="EC" id="6.1.1.6" evidence="9"/>
<dbReference type="Gene3D" id="3.30.930.10">
    <property type="entry name" value="Bira Bifunctional Protein, Domain 2"/>
    <property type="match status" value="1"/>
</dbReference>
<dbReference type="Pfam" id="PF01336">
    <property type="entry name" value="tRNA_anti-codon"/>
    <property type="match status" value="1"/>
</dbReference>